<evidence type="ECO:0000313" key="2">
    <source>
        <dbReference type="Proteomes" id="UP000823775"/>
    </source>
</evidence>
<sequence length="135" mass="14636">MPDQVSRRTDCCSSSVAASRVSLHQNRSASRLALCQICCALHSPLQQDDGASRRLLSMWCVTLVNVVSSMPRSTPHHAGRVLLCVPHRARSSVASHGLLRQECCCLACVLAPKQRRLAPGLLPNFLRIAQPIATG</sequence>
<evidence type="ECO:0000313" key="1">
    <source>
        <dbReference type="EMBL" id="MCD9645316.1"/>
    </source>
</evidence>
<comment type="caution">
    <text evidence="1">The sequence shown here is derived from an EMBL/GenBank/DDBJ whole genome shotgun (WGS) entry which is preliminary data.</text>
</comment>
<reference evidence="1 2" key="1">
    <citation type="journal article" date="2021" name="BMC Genomics">
        <title>Datura genome reveals duplications of psychoactive alkaloid biosynthetic genes and high mutation rate following tissue culture.</title>
        <authorList>
            <person name="Rajewski A."/>
            <person name="Carter-House D."/>
            <person name="Stajich J."/>
            <person name="Litt A."/>
        </authorList>
    </citation>
    <scope>NUCLEOTIDE SEQUENCE [LARGE SCALE GENOMIC DNA]</scope>
    <source>
        <strain evidence="1">AR-01</strain>
    </source>
</reference>
<protein>
    <submittedName>
        <fullName evidence="1">Uncharacterized protein</fullName>
    </submittedName>
</protein>
<dbReference type="Proteomes" id="UP000823775">
    <property type="component" value="Unassembled WGS sequence"/>
</dbReference>
<accession>A0ABS8VG34</accession>
<name>A0ABS8VG34_DATST</name>
<dbReference type="EMBL" id="JACEIK010004398">
    <property type="protein sequence ID" value="MCD9645316.1"/>
    <property type="molecule type" value="Genomic_DNA"/>
</dbReference>
<gene>
    <name evidence="1" type="ORF">HAX54_034154</name>
</gene>
<proteinExistence type="predicted"/>
<organism evidence="1 2">
    <name type="scientific">Datura stramonium</name>
    <name type="common">Jimsonweed</name>
    <name type="synonym">Common thornapple</name>
    <dbReference type="NCBI Taxonomy" id="4076"/>
    <lineage>
        <taxon>Eukaryota</taxon>
        <taxon>Viridiplantae</taxon>
        <taxon>Streptophyta</taxon>
        <taxon>Embryophyta</taxon>
        <taxon>Tracheophyta</taxon>
        <taxon>Spermatophyta</taxon>
        <taxon>Magnoliopsida</taxon>
        <taxon>eudicotyledons</taxon>
        <taxon>Gunneridae</taxon>
        <taxon>Pentapetalae</taxon>
        <taxon>asterids</taxon>
        <taxon>lamiids</taxon>
        <taxon>Solanales</taxon>
        <taxon>Solanaceae</taxon>
        <taxon>Solanoideae</taxon>
        <taxon>Datureae</taxon>
        <taxon>Datura</taxon>
    </lineage>
</organism>
<keyword evidence="2" id="KW-1185">Reference proteome</keyword>